<dbReference type="PROSITE" id="PS00075">
    <property type="entry name" value="DHFR_1"/>
    <property type="match status" value="1"/>
</dbReference>
<evidence type="ECO:0000256" key="3">
    <source>
        <dbReference type="ARBA" id="ARBA00012856"/>
    </source>
</evidence>
<dbReference type="EC" id="1.5.1.3" evidence="3 9"/>
<dbReference type="InterPro" id="IPR012259">
    <property type="entry name" value="DHFR"/>
</dbReference>
<comment type="pathway">
    <text evidence="1 9">Cofactor biosynthesis; tetrahydrofolate biosynthesis; 5,6,7,8-tetrahydrofolate from 7,8-dihydrofolate: step 1/1.</text>
</comment>
<dbReference type="GO" id="GO:0046655">
    <property type="term" value="P:folic acid metabolic process"/>
    <property type="evidence" value="ECO:0007669"/>
    <property type="project" value="TreeGrafter"/>
</dbReference>
<dbReference type="GO" id="GO:0070401">
    <property type="term" value="F:NADP+ binding"/>
    <property type="evidence" value="ECO:0007669"/>
    <property type="project" value="UniProtKB-ARBA"/>
</dbReference>
<evidence type="ECO:0000256" key="2">
    <source>
        <dbReference type="ARBA" id="ARBA00009539"/>
    </source>
</evidence>
<feature type="domain" description="DHFR" evidence="11">
    <location>
        <begin position="6"/>
        <end position="165"/>
    </location>
</feature>
<protein>
    <recommendedName>
        <fullName evidence="4 9">Dihydrofolate reductase</fullName>
        <ecNumber evidence="3 9">1.5.1.3</ecNumber>
    </recommendedName>
</protein>
<keyword evidence="7 9" id="KW-0560">Oxidoreductase</keyword>
<comment type="catalytic activity">
    <reaction evidence="9">
        <text>(6S)-5,6,7,8-tetrahydrofolate + NADP(+) = 7,8-dihydrofolate + NADPH + H(+)</text>
        <dbReference type="Rhea" id="RHEA:15009"/>
        <dbReference type="ChEBI" id="CHEBI:15378"/>
        <dbReference type="ChEBI" id="CHEBI:57451"/>
        <dbReference type="ChEBI" id="CHEBI:57453"/>
        <dbReference type="ChEBI" id="CHEBI:57783"/>
        <dbReference type="ChEBI" id="CHEBI:58349"/>
        <dbReference type="EC" id="1.5.1.3"/>
    </reaction>
</comment>
<organism evidence="12 13">
    <name type="scientific">Gordonia soli NBRC 108243</name>
    <dbReference type="NCBI Taxonomy" id="1223545"/>
    <lineage>
        <taxon>Bacteria</taxon>
        <taxon>Bacillati</taxon>
        <taxon>Actinomycetota</taxon>
        <taxon>Actinomycetes</taxon>
        <taxon>Mycobacteriales</taxon>
        <taxon>Gordoniaceae</taxon>
        <taxon>Gordonia</taxon>
    </lineage>
</organism>
<keyword evidence="6 9" id="KW-0521">NADP</keyword>
<evidence type="ECO:0000256" key="8">
    <source>
        <dbReference type="ARBA" id="ARBA00025067"/>
    </source>
</evidence>
<dbReference type="GO" id="GO:0006730">
    <property type="term" value="P:one-carbon metabolic process"/>
    <property type="evidence" value="ECO:0007669"/>
    <property type="project" value="UniProtKB-KW"/>
</dbReference>
<evidence type="ECO:0000256" key="6">
    <source>
        <dbReference type="ARBA" id="ARBA00022857"/>
    </source>
</evidence>
<comment type="similarity">
    <text evidence="2 9 10">Belongs to the dihydrofolate reductase family.</text>
</comment>
<evidence type="ECO:0000313" key="12">
    <source>
        <dbReference type="EMBL" id="GAC70852.1"/>
    </source>
</evidence>
<keyword evidence="13" id="KW-1185">Reference proteome</keyword>
<dbReference type="SUPFAM" id="SSF53597">
    <property type="entry name" value="Dihydrofolate reductase-like"/>
    <property type="match status" value="1"/>
</dbReference>
<evidence type="ECO:0000259" key="11">
    <source>
        <dbReference type="PROSITE" id="PS51330"/>
    </source>
</evidence>
<proteinExistence type="inferred from homology"/>
<dbReference type="PRINTS" id="PR00070">
    <property type="entry name" value="DHFR"/>
</dbReference>
<evidence type="ECO:0000256" key="1">
    <source>
        <dbReference type="ARBA" id="ARBA00004903"/>
    </source>
</evidence>
<evidence type="ECO:0000256" key="10">
    <source>
        <dbReference type="RuleBase" id="RU004474"/>
    </source>
</evidence>
<dbReference type="Gene3D" id="3.40.430.10">
    <property type="entry name" value="Dihydrofolate Reductase, subunit A"/>
    <property type="match status" value="1"/>
</dbReference>
<reference evidence="12 13" key="1">
    <citation type="submission" date="2013-01" db="EMBL/GenBank/DDBJ databases">
        <title>Whole genome shotgun sequence of Gordonia soli NBRC 108243.</title>
        <authorList>
            <person name="Isaki-Nakamura S."/>
            <person name="Hosoyama A."/>
            <person name="Tsuchikane K."/>
            <person name="Ando Y."/>
            <person name="Baba S."/>
            <person name="Ohji S."/>
            <person name="Hamada M."/>
            <person name="Tamura T."/>
            <person name="Yamazoe A."/>
            <person name="Yamazaki S."/>
            <person name="Fujita N."/>
        </authorList>
    </citation>
    <scope>NUCLEOTIDE SEQUENCE [LARGE SCALE GENOMIC DNA]</scope>
    <source>
        <strain evidence="12 13">NBRC 108243</strain>
    </source>
</reference>
<dbReference type="CDD" id="cd00209">
    <property type="entry name" value="DHFR"/>
    <property type="match status" value="1"/>
</dbReference>
<evidence type="ECO:0000256" key="9">
    <source>
        <dbReference type="PIRNR" id="PIRNR000194"/>
    </source>
</evidence>
<dbReference type="PANTHER" id="PTHR48069:SF3">
    <property type="entry name" value="DIHYDROFOLATE REDUCTASE"/>
    <property type="match status" value="1"/>
</dbReference>
<evidence type="ECO:0000256" key="4">
    <source>
        <dbReference type="ARBA" id="ARBA00018886"/>
    </source>
</evidence>
<dbReference type="EMBL" id="BANX01000042">
    <property type="protein sequence ID" value="GAC70852.1"/>
    <property type="molecule type" value="Genomic_DNA"/>
</dbReference>
<comment type="function">
    <text evidence="8 9">Key enzyme in folate metabolism. Catalyzes an essential reaction for de novo glycine and purine synthesis, and for DNA precursor synthesis.</text>
</comment>
<dbReference type="RefSeq" id="WP_007625245.1">
    <property type="nucleotide sequence ID" value="NZ_BANX01000042.1"/>
</dbReference>
<dbReference type="Proteomes" id="UP000011666">
    <property type="component" value="Unassembled WGS sequence"/>
</dbReference>
<dbReference type="AlphaFoldDB" id="M0QS54"/>
<dbReference type="InterPro" id="IPR017925">
    <property type="entry name" value="DHFR_CS"/>
</dbReference>
<dbReference type="STRING" id="1223545.GS4_42_00300"/>
<dbReference type="PROSITE" id="PS51330">
    <property type="entry name" value="DHFR_2"/>
    <property type="match status" value="1"/>
</dbReference>
<dbReference type="GO" id="GO:0005829">
    <property type="term" value="C:cytosol"/>
    <property type="evidence" value="ECO:0007669"/>
    <property type="project" value="TreeGrafter"/>
</dbReference>
<dbReference type="PANTHER" id="PTHR48069">
    <property type="entry name" value="DIHYDROFOLATE REDUCTASE"/>
    <property type="match status" value="1"/>
</dbReference>
<dbReference type="GO" id="GO:0046654">
    <property type="term" value="P:tetrahydrofolate biosynthetic process"/>
    <property type="evidence" value="ECO:0007669"/>
    <property type="project" value="UniProtKB-UniPathway"/>
</dbReference>
<evidence type="ECO:0000256" key="7">
    <source>
        <dbReference type="ARBA" id="ARBA00023002"/>
    </source>
</evidence>
<evidence type="ECO:0000313" key="13">
    <source>
        <dbReference type="Proteomes" id="UP000011666"/>
    </source>
</evidence>
<dbReference type="eggNOG" id="COG0262">
    <property type="taxonomic scope" value="Bacteria"/>
</dbReference>
<dbReference type="UniPathway" id="UPA00077">
    <property type="reaction ID" value="UER00158"/>
</dbReference>
<dbReference type="Pfam" id="PF00186">
    <property type="entry name" value="DHFR_1"/>
    <property type="match status" value="1"/>
</dbReference>
<dbReference type="InterPro" id="IPR024072">
    <property type="entry name" value="DHFR-like_dom_sf"/>
</dbReference>
<comment type="caution">
    <text evidence="12">The sequence shown here is derived from an EMBL/GenBank/DDBJ whole genome shotgun (WGS) entry which is preliminary data.</text>
</comment>
<accession>M0QS54</accession>
<evidence type="ECO:0000256" key="5">
    <source>
        <dbReference type="ARBA" id="ARBA00022563"/>
    </source>
</evidence>
<dbReference type="FunFam" id="3.40.430.10:FF:000001">
    <property type="entry name" value="Dihydrofolate reductase"/>
    <property type="match status" value="1"/>
</dbReference>
<keyword evidence="5 9" id="KW-0554">One-carbon metabolism</keyword>
<sequence>MTEQRRIELVWAQDRNRAIGKGNTIPWRVPEDMRHFREVTGDSPVIMGRRTWDSLPVRFRPLPGRHNIVVSRDAALTLDGADVVGSVEAALDHDAPRLAVIGGGQIYTAALPFATAVRLTEIDIAVDAPDAFAPVIDPAEWPVTEAGEWLTSRAGPRYRFVDHRRAR</sequence>
<dbReference type="GO" id="GO:0046452">
    <property type="term" value="P:dihydrofolate metabolic process"/>
    <property type="evidence" value="ECO:0007669"/>
    <property type="project" value="TreeGrafter"/>
</dbReference>
<name>M0QS54_9ACTN</name>
<dbReference type="PIRSF" id="PIRSF000194">
    <property type="entry name" value="DHFR"/>
    <property type="match status" value="1"/>
</dbReference>
<gene>
    <name evidence="12" type="primary">folA</name>
    <name evidence="12" type="ORF">GS4_42_00300</name>
</gene>
<dbReference type="GO" id="GO:0004146">
    <property type="term" value="F:dihydrofolate reductase activity"/>
    <property type="evidence" value="ECO:0007669"/>
    <property type="project" value="UniProtKB-EC"/>
</dbReference>
<dbReference type="InterPro" id="IPR001796">
    <property type="entry name" value="DHFR_dom"/>
</dbReference>